<keyword evidence="8" id="KW-0902">Two-component regulatory system</keyword>
<dbReference type="Gene3D" id="3.30.565.10">
    <property type="entry name" value="Histidine kinase-like ATPase, C-terminal domain"/>
    <property type="match status" value="1"/>
</dbReference>
<dbReference type="InterPro" id="IPR004358">
    <property type="entry name" value="Sig_transdc_His_kin-like_C"/>
</dbReference>
<evidence type="ECO:0000259" key="9">
    <source>
        <dbReference type="PROSITE" id="PS50109"/>
    </source>
</evidence>
<evidence type="ECO:0000256" key="3">
    <source>
        <dbReference type="ARBA" id="ARBA00022553"/>
    </source>
</evidence>
<dbReference type="PROSITE" id="PS50112">
    <property type="entry name" value="PAS"/>
    <property type="match status" value="1"/>
</dbReference>
<reference evidence="12 13" key="1">
    <citation type="submission" date="2017-04" db="EMBL/GenBank/DDBJ databases">
        <title>Bacillus krulwichiae AM31D Genome sequencing and assembly.</title>
        <authorList>
            <person name="Krulwich T.A."/>
            <person name="Anastor L."/>
            <person name="Ehrlich R."/>
            <person name="Ehrlich G.D."/>
            <person name="Janto B."/>
        </authorList>
    </citation>
    <scope>NUCLEOTIDE SEQUENCE [LARGE SCALE GENOMIC DNA]</scope>
    <source>
        <strain evidence="12 13">AM31D</strain>
    </source>
</reference>
<keyword evidence="6 12" id="KW-0418">Kinase</keyword>
<dbReference type="PROSITE" id="PS50113">
    <property type="entry name" value="PAC"/>
    <property type="match status" value="1"/>
</dbReference>
<keyword evidence="3" id="KW-0597">Phosphoprotein</keyword>
<feature type="domain" description="PAS" evidence="10">
    <location>
        <begin position="4"/>
        <end position="74"/>
    </location>
</feature>
<dbReference type="GO" id="GO:0005524">
    <property type="term" value="F:ATP binding"/>
    <property type="evidence" value="ECO:0007669"/>
    <property type="project" value="UniProtKB-KW"/>
</dbReference>
<dbReference type="SUPFAM" id="SSF55785">
    <property type="entry name" value="PYP-like sensor domain (PAS domain)"/>
    <property type="match status" value="1"/>
</dbReference>
<dbReference type="NCBIfam" id="TIGR00229">
    <property type="entry name" value="sensory_box"/>
    <property type="match status" value="1"/>
</dbReference>
<dbReference type="KEGG" id="bkw:BkAM31D_16475"/>
<dbReference type="SMART" id="SM00091">
    <property type="entry name" value="PAS"/>
    <property type="match status" value="1"/>
</dbReference>
<dbReference type="InterPro" id="IPR036890">
    <property type="entry name" value="HATPase_C_sf"/>
</dbReference>
<dbReference type="PRINTS" id="PR00344">
    <property type="entry name" value="BCTRLSENSOR"/>
</dbReference>
<sequence>MRESESKYRLIAENMTDIILLLDMNGMILYASPSLGNVLGFPLKSYIGESSFDIIHSEDKQSVMTRFEQVINTLSSSQMETYLVNSNGEAVLFEGVGTPVIGENGEPEHVLIVGRDITEKRKAEEQLSKSEKLSVVGELAAGVAHEIRNPLTSIKGFVQLFQQGIIKNEFFEIIFTEFVRIEEILKEFLTLAKPQEIQVKKADVTSILKDVETLLKSEMNLRNVQMIQEYKQNLPQIMCDINQIKQVFINIVKNSIEAISGSGFVEIQASVEEGNILIKISDNGIGISEERLQRLGEPFYSNKEKGTGLGLMLCFRIIQQHNGSITVKSKENYGTTVEVKLPV</sequence>
<feature type="domain" description="PAC" evidence="11">
    <location>
        <begin position="77"/>
        <end position="129"/>
    </location>
</feature>
<dbReference type="PROSITE" id="PS50109">
    <property type="entry name" value="HIS_KIN"/>
    <property type="match status" value="1"/>
</dbReference>
<dbReference type="Pfam" id="PF02518">
    <property type="entry name" value="HATPase_c"/>
    <property type="match status" value="1"/>
</dbReference>
<protein>
    <recommendedName>
        <fullName evidence="2">histidine kinase</fullName>
        <ecNumber evidence="2">2.7.13.3</ecNumber>
    </recommendedName>
</protein>
<evidence type="ECO:0000259" key="10">
    <source>
        <dbReference type="PROSITE" id="PS50112"/>
    </source>
</evidence>
<dbReference type="Proteomes" id="UP000193006">
    <property type="component" value="Chromosome"/>
</dbReference>
<dbReference type="SUPFAM" id="SSF47384">
    <property type="entry name" value="Homodimeric domain of signal transducing histidine kinase"/>
    <property type="match status" value="1"/>
</dbReference>
<dbReference type="STRING" id="199441.BkAM31D_16475"/>
<evidence type="ECO:0000256" key="4">
    <source>
        <dbReference type="ARBA" id="ARBA00022679"/>
    </source>
</evidence>
<dbReference type="Gene3D" id="1.10.287.130">
    <property type="match status" value="1"/>
</dbReference>
<evidence type="ECO:0000256" key="7">
    <source>
        <dbReference type="ARBA" id="ARBA00022840"/>
    </source>
</evidence>
<proteinExistence type="predicted"/>
<keyword evidence="13" id="KW-1185">Reference proteome</keyword>
<evidence type="ECO:0000256" key="1">
    <source>
        <dbReference type="ARBA" id="ARBA00000085"/>
    </source>
</evidence>
<evidence type="ECO:0000313" key="13">
    <source>
        <dbReference type="Proteomes" id="UP000193006"/>
    </source>
</evidence>
<dbReference type="GO" id="GO:0000155">
    <property type="term" value="F:phosphorelay sensor kinase activity"/>
    <property type="evidence" value="ECO:0007669"/>
    <property type="project" value="InterPro"/>
</dbReference>
<comment type="catalytic activity">
    <reaction evidence="1">
        <text>ATP + protein L-histidine = ADP + protein N-phospho-L-histidine.</text>
        <dbReference type="EC" id="2.7.13.3"/>
    </reaction>
</comment>
<dbReference type="PANTHER" id="PTHR43065">
    <property type="entry name" value="SENSOR HISTIDINE KINASE"/>
    <property type="match status" value="1"/>
</dbReference>
<dbReference type="PANTHER" id="PTHR43065:SF34">
    <property type="entry name" value="SPORULATION KINASE A"/>
    <property type="match status" value="1"/>
</dbReference>
<keyword evidence="7" id="KW-0067">ATP-binding</keyword>
<accession>A0A1X9MI89</accession>
<dbReference type="CDD" id="cd00082">
    <property type="entry name" value="HisKA"/>
    <property type="match status" value="1"/>
</dbReference>
<dbReference type="InterPro" id="IPR000700">
    <property type="entry name" value="PAS-assoc_C"/>
</dbReference>
<dbReference type="EC" id="2.7.13.3" evidence="2"/>
<dbReference type="InterPro" id="IPR013767">
    <property type="entry name" value="PAS_fold"/>
</dbReference>
<organism evidence="12 13">
    <name type="scientific">Halalkalibacter krulwichiae</name>
    <dbReference type="NCBI Taxonomy" id="199441"/>
    <lineage>
        <taxon>Bacteria</taxon>
        <taxon>Bacillati</taxon>
        <taxon>Bacillota</taxon>
        <taxon>Bacilli</taxon>
        <taxon>Bacillales</taxon>
        <taxon>Bacillaceae</taxon>
        <taxon>Halalkalibacter</taxon>
    </lineage>
</organism>
<dbReference type="Pfam" id="PF00989">
    <property type="entry name" value="PAS"/>
    <property type="match status" value="1"/>
</dbReference>
<dbReference type="RefSeq" id="WP_085449805.1">
    <property type="nucleotide sequence ID" value="NZ_CP020814.1"/>
</dbReference>
<evidence type="ECO:0000256" key="6">
    <source>
        <dbReference type="ARBA" id="ARBA00022777"/>
    </source>
</evidence>
<dbReference type="GO" id="GO:0006355">
    <property type="term" value="P:regulation of DNA-templated transcription"/>
    <property type="evidence" value="ECO:0007669"/>
    <property type="project" value="InterPro"/>
</dbReference>
<evidence type="ECO:0000313" key="12">
    <source>
        <dbReference type="EMBL" id="ARK31321.1"/>
    </source>
</evidence>
<dbReference type="SMART" id="SM00086">
    <property type="entry name" value="PAC"/>
    <property type="match status" value="1"/>
</dbReference>
<dbReference type="SUPFAM" id="SSF55874">
    <property type="entry name" value="ATPase domain of HSP90 chaperone/DNA topoisomerase II/histidine kinase"/>
    <property type="match status" value="1"/>
</dbReference>
<dbReference type="CDD" id="cd00075">
    <property type="entry name" value="HATPase"/>
    <property type="match status" value="1"/>
</dbReference>
<dbReference type="SMART" id="SM00388">
    <property type="entry name" value="HisKA"/>
    <property type="match status" value="1"/>
</dbReference>
<keyword evidence="5" id="KW-0547">Nucleotide-binding</keyword>
<evidence type="ECO:0000256" key="8">
    <source>
        <dbReference type="ARBA" id="ARBA00023012"/>
    </source>
</evidence>
<dbReference type="Pfam" id="PF00512">
    <property type="entry name" value="HisKA"/>
    <property type="match status" value="1"/>
</dbReference>
<dbReference type="InterPro" id="IPR003661">
    <property type="entry name" value="HisK_dim/P_dom"/>
</dbReference>
<dbReference type="CDD" id="cd00130">
    <property type="entry name" value="PAS"/>
    <property type="match status" value="1"/>
</dbReference>
<dbReference type="InterPro" id="IPR000014">
    <property type="entry name" value="PAS"/>
</dbReference>
<dbReference type="SMART" id="SM00387">
    <property type="entry name" value="HATPase_c"/>
    <property type="match status" value="1"/>
</dbReference>
<keyword evidence="4 12" id="KW-0808">Transferase</keyword>
<dbReference type="AlphaFoldDB" id="A0A1X9MI89"/>
<dbReference type="InterPro" id="IPR001610">
    <property type="entry name" value="PAC"/>
</dbReference>
<evidence type="ECO:0000256" key="2">
    <source>
        <dbReference type="ARBA" id="ARBA00012438"/>
    </source>
</evidence>
<name>A0A1X9MI89_9BACI</name>
<feature type="domain" description="Histidine kinase" evidence="9">
    <location>
        <begin position="142"/>
        <end position="343"/>
    </location>
</feature>
<gene>
    <name evidence="12" type="primary">kinE_6</name>
    <name evidence="12" type="ORF">BkAM31D_16475</name>
</gene>
<evidence type="ECO:0000256" key="5">
    <source>
        <dbReference type="ARBA" id="ARBA00022741"/>
    </source>
</evidence>
<evidence type="ECO:0000259" key="11">
    <source>
        <dbReference type="PROSITE" id="PS50113"/>
    </source>
</evidence>
<dbReference type="Gene3D" id="3.30.450.20">
    <property type="entry name" value="PAS domain"/>
    <property type="match status" value="1"/>
</dbReference>
<dbReference type="InterPro" id="IPR005467">
    <property type="entry name" value="His_kinase_dom"/>
</dbReference>
<dbReference type="InterPro" id="IPR036097">
    <property type="entry name" value="HisK_dim/P_sf"/>
</dbReference>
<dbReference type="EMBL" id="CP020814">
    <property type="protein sequence ID" value="ARK31321.1"/>
    <property type="molecule type" value="Genomic_DNA"/>
</dbReference>
<dbReference type="InterPro" id="IPR035965">
    <property type="entry name" value="PAS-like_dom_sf"/>
</dbReference>
<dbReference type="InterPro" id="IPR003594">
    <property type="entry name" value="HATPase_dom"/>
</dbReference>